<feature type="transmembrane region" description="Helical" evidence="6">
    <location>
        <begin position="82"/>
        <end position="105"/>
    </location>
</feature>
<sequence length="298" mass="33185">MMFHNRYLFAGTCLLLSLFVMAVAGPFIPYVKDGIEGSRVLFPERGVIETAPFPPSADFPTGSDREGRNLISVLVMGAKDTLTVIFCIALIRYTFGIILGTIASFKGRFLSNLLNIWDQTFSSLPVIFFTILFLNLPFLIFLETRFWVVIISIALVEVGRVGVLIRDQLIQIKGTPYVEAGIVVGLKPIGLAKNYYLPNLLPTLIVNFCFDVGRVALIIGQLGIFSIFVTQEFVQLGAGWGEIRNTSFNWPTILGEARKDIYTAIWIPINAAVAIMFVVFTFNILGEGLRKYFHRLGA</sequence>
<feature type="transmembrane region" description="Helical" evidence="6">
    <location>
        <begin position="215"/>
        <end position="241"/>
    </location>
</feature>
<evidence type="ECO:0000256" key="6">
    <source>
        <dbReference type="RuleBase" id="RU363032"/>
    </source>
</evidence>
<reference evidence="8 9" key="1">
    <citation type="submission" date="2021-01" db="EMBL/GenBank/DDBJ databases">
        <title>Genomic Encyclopedia of Type Strains, Phase IV (KMG-IV): sequencing the most valuable type-strain genomes for metagenomic binning, comparative biology and taxonomic classification.</title>
        <authorList>
            <person name="Goeker M."/>
        </authorList>
    </citation>
    <scope>NUCLEOTIDE SEQUENCE [LARGE SCALE GENOMIC DNA]</scope>
    <source>
        <strain evidence="8 9">DSM 25879</strain>
    </source>
</reference>
<evidence type="ECO:0000313" key="8">
    <source>
        <dbReference type="EMBL" id="MBM7622119.1"/>
    </source>
</evidence>
<dbReference type="PROSITE" id="PS50928">
    <property type="entry name" value="ABC_TM1"/>
    <property type="match status" value="1"/>
</dbReference>
<feature type="transmembrane region" description="Helical" evidence="6">
    <location>
        <begin position="146"/>
        <end position="165"/>
    </location>
</feature>
<keyword evidence="4 6" id="KW-1133">Transmembrane helix</keyword>
<evidence type="ECO:0000256" key="1">
    <source>
        <dbReference type="ARBA" id="ARBA00004141"/>
    </source>
</evidence>
<keyword evidence="3 6" id="KW-0812">Transmembrane</keyword>
<feature type="domain" description="ABC transmembrane type-1" evidence="7">
    <location>
        <begin position="78"/>
        <end position="286"/>
    </location>
</feature>
<dbReference type="RefSeq" id="WP_239583032.1">
    <property type="nucleotide sequence ID" value="NZ_JAFBED010000014.1"/>
</dbReference>
<comment type="subcellular location">
    <subcellularLocation>
        <location evidence="6">Cell membrane</location>
        <topology evidence="6">Multi-pass membrane protein</topology>
    </subcellularLocation>
    <subcellularLocation>
        <location evidence="1">Membrane</location>
        <topology evidence="1">Multi-pass membrane protein</topology>
    </subcellularLocation>
</comment>
<gene>
    <name evidence="8" type="ORF">JOC95_004030</name>
</gene>
<dbReference type="PANTHER" id="PTHR43839:SF3">
    <property type="entry name" value="OLIGOPEPTIDE ABC TRANSPORTER, PERMEASE PROTEIN"/>
    <property type="match status" value="1"/>
</dbReference>
<evidence type="ECO:0000256" key="3">
    <source>
        <dbReference type="ARBA" id="ARBA00022692"/>
    </source>
</evidence>
<keyword evidence="5 6" id="KW-0472">Membrane</keyword>
<accession>A0ABS2P5H9</accession>
<comment type="similarity">
    <text evidence="6">Belongs to the binding-protein-dependent transport system permease family.</text>
</comment>
<name>A0ABS2P5H9_9BACI</name>
<dbReference type="Proteomes" id="UP000737402">
    <property type="component" value="Unassembled WGS sequence"/>
</dbReference>
<dbReference type="CDD" id="cd06261">
    <property type="entry name" value="TM_PBP2"/>
    <property type="match status" value="1"/>
</dbReference>
<evidence type="ECO:0000256" key="5">
    <source>
        <dbReference type="ARBA" id="ARBA00023136"/>
    </source>
</evidence>
<dbReference type="SUPFAM" id="SSF161098">
    <property type="entry name" value="MetI-like"/>
    <property type="match status" value="1"/>
</dbReference>
<organism evidence="8 9">
    <name type="scientific">Sutcliffiella tianshenii</name>
    <dbReference type="NCBI Taxonomy" id="1463404"/>
    <lineage>
        <taxon>Bacteria</taxon>
        <taxon>Bacillati</taxon>
        <taxon>Bacillota</taxon>
        <taxon>Bacilli</taxon>
        <taxon>Bacillales</taxon>
        <taxon>Bacillaceae</taxon>
        <taxon>Sutcliffiella</taxon>
    </lineage>
</organism>
<dbReference type="InterPro" id="IPR000515">
    <property type="entry name" value="MetI-like"/>
</dbReference>
<protein>
    <submittedName>
        <fullName evidence="8">Peptide/nickel transport system permease protein</fullName>
    </submittedName>
</protein>
<feature type="transmembrane region" description="Helical" evidence="6">
    <location>
        <begin position="117"/>
        <end position="140"/>
    </location>
</feature>
<dbReference type="Gene3D" id="1.10.3720.10">
    <property type="entry name" value="MetI-like"/>
    <property type="match status" value="1"/>
</dbReference>
<evidence type="ECO:0000259" key="7">
    <source>
        <dbReference type="PROSITE" id="PS50928"/>
    </source>
</evidence>
<keyword evidence="9" id="KW-1185">Reference proteome</keyword>
<evidence type="ECO:0000256" key="2">
    <source>
        <dbReference type="ARBA" id="ARBA00022448"/>
    </source>
</evidence>
<dbReference type="InterPro" id="IPR035906">
    <property type="entry name" value="MetI-like_sf"/>
</dbReference>
<dbReference type="EMBL" id="JAFBED010000014">
    <property type="protein sequence ID" value="MBM7622119.1"/>
    <property type="molecule type" value="Genomic_DNA"/>
</dbReference>
<evidence type="ECO:0000256" key="4">
    <source>
        <dbReference type="ARBA" id="ARBA00022989"/>
    </source>
</evidence>
<feature type="transmembrane region" description="Helical" evidence="6">
    <location>
        <begin position="261"/>
        <end position="285"/>
    </location>
</feature>
<dbReference type="Pfam" id="PF00528">
    <property type="entry name" value="BPD_transp_1"/>
    <property type="match status" value="1"/>
</dbReference>
<comment type="caution">
    <text evidence="8">The sequence shown here is derived from an EMBL/GenBank/DDBJ whole genome shotgun (WGS) entry which is preliminary data.</text>
</comment>
<evidence type="ECO:0000313" key="9">
    <source>
        <dbReference type="Proteomes" id="UP000737402"/>
    </source>
</evidence>
<proteinExistence type="inferred from homology"/>
<keyword evidence="2 6" id="KW-0813">Transport</keyword>
<dbReference type="PANTHER" id="PTHR43839">
    <property type="entry name" value="OPPC IN A BINDING PROTEIN-DEPENDENT TRANSPORT SYSTEM"/>
    <property type="match status" value="1"/>
</dbReference>